<accession>A0A2P2Q6A8</accession>
<name>A0A2P2Q6A8_RHIMU</name>
<reference evidence="2" key="1">
    <citation type="submission" date="2018-02" db="EMBL/GenBank/DDBJ databases">
        <title>Rhizophora mucronata_Transcriptome.</title>
        <authorList>
            <person name="Meera S.P."/>
            <person name="Sreeshan A."/>
            <person name="Augustine A."/>
        </authorList>
    </citation>
    <scope>NUCLEOTIDE SEQUENCE</scope>
    <source>
        <tissue evidence="2">Leaf</tissue>
    </source>
</reference>
<proteinExistence type="predicted"/>
<dbReference type="EMBL" id="GGEC01081986">
    <property type="protein sequence ID" value="MBX62470.1"/>
    <property type="molecule type" value="Transcribed_RNA"/>
</dbReference>
<protein>
    <submittedName>
        <fullName evidence="2">Uncharacterized protein</fullName>
    </submittedName>
</protein>
<dbReference type="AlphaFoldDB" id="A0A2P2Q6A8"/>
<keyword evidence="1" id="KW-1133">Transmembrane helix</keyword>
<evidence type="ECO:0000256" key="1">
    <source>
        <dbReference type="SAM" id="Phobius"/>
    </source>
</evidence>
<feature type="transmembrane region" description="Helical" evidence="1">
    <location>
        <begin position="6"/>
        <end position="30"/>
    </location>
</feature>
<keyword evidence="1" id="KW-0812">Transmembrane</keyword>
<evidence type="ECO:0000313" key="2">
    <source>
        <dbReference type="EMBL" id="MBX62470.1"/>
    </source>
</evidence>
<sequence length="54" mass="6624">MMTTTMMMMMIMILVVIMIWLNTVIQMLQLRLWHRQRLRRQRVGPAPPCRLRQV</sequence>
<organism evidence="2">
    <name type="scientific">Rhizophora mucronata</name>
    <name type="common">Asiatic mangrove</name>
    <dbReference type="NCBI Taxonomy" id="61149"/>
    <lineage>
        <taxon>Eukaryota</taxon>
        <taxon>Viridiplantae</taxon>
        <taxon>Streptophyta</taxon>
        <taxon>Embryophyta</taxon>
        <taxon>Tracheophyta</taxon>
        <taxon>Spermatophyta</taxon>
        <taxon>Magnoliopsida</taxon>
        <taxon>eudicotyledons</taxon>
        <taxon>Gunneridae</taxon>
        <taxon>Pentapetalae</taxon>
        <taxon>rosids</taxon>
        <taxon>fabids</taxon>
        <taxon>Malpighiales</taxon>
        <taxon>Rhizophoraceae</taxon>
        <taxon>Rhizophora</taxon>
    </lineage>
</organism>
<keyword evidence="1" id="KW-0472">Membrane</keyword>